<proteinExistence type="predicted"/>
<name>W7BSB5_9LIST</name>
<accession>W7BSB5</accession>
<keyword evidence="3" id="KW-1185">Reference proteome</keyword>
<dbReference type="EMBL" id="AODE01000019">
    <property type="protein sequence ID" value="EUJ29649.1"/>
    <property type="molecule type" value="Genomic_DNA"/>
</dbReference>
<dbReference type="Proteomes" id="UP000019254">
    <property type="component" value="Unassembled WGS sequence"/>
</dbReference>
<gene>
    <name evidence="2" type="ORF">PCORN_10902</name>
</gene>
<evidence type="ECO:0000256" key="1">
    <source>
        <dbReference type="SAM" id="Phobius"/>
    </source>
</evidence>
<feature type="transmembrane region" description="Helical" evidence="1">
    <location>
        <begin position="6"/>
        <end position="22"/>
    </location>
</feature>
<keyword evidence="1" id="KW-0812">Transmembrane</keyword>
<dbReference type="PATRIC" id="fig|1265820.5.peg.2140"/>
<dbReference type="AlphaFoldDB" id="W7BSB5"/>
<reference evidence="2 3" key="1">
    <citation type="journal article" date="2014" name="Int. J. Syst. Evol. Microbiol.">
        <title>Listeria floridensis sp. nov., Listeria aquatica sp. nov., Listeria cornellensis sp. nov., Listeria riparia sp. nov. and Listeria grandensis sp. nov., from agricultural and natural environments.</title>
        <authorList>
            <person name="den Bakker H.C."/>
            <person name="Warchocki S."/>
            <person name="Wright E.M."/>
            <person name="Allred A.F."/>
            <person name="Ahlstrom C."/>
            <person name="Manuel C.S."/>
            <person name="Stasiewicz M.J."/>
            <person name="Burrell A."/>
            <person name="Roof S."/>
            <person name="Strawn L."/>
            <person name="Fortes E.D."/>
            <person name="Nightingale K.K."/>
            <person name="Kephart D."/>
            <person name="Wiedmann M."/>
        </authorList>
    </citation>
    <scope>NUCLEOTIDE SEQUENCE [LARGE SCALE GENOMIC DNA]</scope>
    <source>
        <strain evidence="3">FSL F6-969</strain>
    </source>
</reference>
<evidence type="ECO:0000313" key="2">
    <source>
        <dbReference type="EMBL" id="EUJ29649.1"/>
    </source>
</evidence>
<dbReference type="RefSeq" id="WP_036079626.1">
    <property type="nucleotide sequence ID" value="NZ_AODE01000019.1"/>
</dbReference>
<keyword evidence="1" id="KW-1133">Transmembrane helix</keyword>
<sequence length="144" mass="16481">MFLTVIGSLVISFILVLFYGGIKKLIYYLINVYLEINGRATNSKYSGYKTALTDDCPKIIFIEDMSTGRLTTSGPVIEVTESEYEPLHFLLGQMDPQLTYIDTTDKLLAYIEYNNSTVSYQKYVDVEKKIIIHVIKMKEQPLSE</sequence>
<protein>
    <submittedName>
        <fullName evidence="2">Uncharacterized protein</fullName>
    </submittedName>
</protein>
<keyword evidence="1" id="KW-0472">Membrane</keyword>
<evidence type="ECO:0000313" key="3">
    <source>
        <dbReference type="Proteomes" id="UP000019254"/>
    </source>
</evidence>
<comment type="caution">
    <text evidence="2">The sequence shown here is derived from an EMBL/GenBank/DDBJ whole genome shotgun (WGS) entry which is preliminary data.</text>
</comment>
<organism evidence="2 3">
    <name type="scientific">Listeria cornellensis FSL F6-0969</name>
    <dbReference type="NCBI Taxonomy" id="1265820"/>
    <lineage>
        <taxon>Bacteria</taxon>
        <taxon>Bacillati</taxon>
        <taxon>Bacillota</taxon>
        <taxon>Bacilli</taxon>
        <taxon>Bacillales</taxon>
        <taxon>Listeriaceae</taxon>
        <taxon>Listeria</taxon>
    </lineage>
</organism>